<dbReference type="EMBL" id="ML014198">
    <property type="protein sequence ID" value="RKP00806.1"/>
    <property type="molecule type" value="Genomic_DNA"/>
</dbReference>
<reference evidence="6" key="1">
    <citation type="journal article" date="2018" name="Nat. Microbiol.">
        <title>Leveraging single-cell genomics to expand the fungal tree of life.</title>
        <authorList>
            <person name="Ahrendt S.R."/>
            <person name="Quandt C.A."/>
            <person name="Ciobanu D."/>
            <person name="Clum A."/>
            <person name="Salamov A."/>
            <person name="Andreopoulos B."/>
            <person name="Cheng J.F."/>
            <person name="Woyke T."/>
            <person name="Pelin A."/>
            <person name="Henrissat B."/>
            <person name="Reynolds N.K."/>
            <person name="Benny G.L."/>
            <person name="Smith M.E."/>
            <person name="James T.Y."/>
            <person name="Grigoriev I.V."/>
        </authorList>
    </citation>
    <scope>NUCLEOTIDE SEQUENCE [LARGE SCALE GENOMIC DNA]</scope>
    <source>
        <strain evidence="6">ATCC 52028</strain>
    </source>
</reference>
<dbReference type="Proteomes" id="UP000274922">
    <property type="component" value="Unassembled WGS sequence"/>
</dbReference>
<dbReference type="AlphaFoldDB" id="A0A4P9X6I3"/>
<dbReference type="PANTHER" id="PTHR24113">
    <property type="entry name" value="RAN GTPASE-ACTIVATING PROTEIN 1"/>
    <property type="match status" value="1"/>
</dbReference>
<dbReference type="SUPFAM" id="SSF52047">
    <property type="entry name" value="RNI-like"/>
    <property type="match status" value="1"/>
</dbReference>
<name>A0A4P9X6I3_9FUNG</name>
<sequence length="414" mass="42452">MSADADAAAAPAAAGAAAAAGEGQSYALDRACKKYNTAEDVATIVDALRSLPSLRHVQLGGNTYGVDACVAIAAALAEQHDLAEADLADIFTTRLTSEIPPAVAAFAAALSNKQHLHTVNVADNAFGPFGAKPLQSWIAQGRWIRTWDLNNLGLGIAGAKLIAEALVQLAATNTAAGAASALETLVIGRNRLETDGVTALAPALQLHTNLRCVRMPQDAIRPEGIATLLDALRACPLLEEIDLNDNIFTEKGSTALAAALPSWPRLKVLDVGDCLLGAAHGPAVIRALTDRHAALERLNLAYNELDKTAAALLPTMLANKTRLASLELSGNAFPAEGLIVALIQSALDAHGHGDALGELEDMESEDGSGSGSDADTDSDAGSGSGSGSDADAARAEPKDAAVDALTDAMAKTRV</sequence>
<dbReference type="PANTHER" id="PTHR24113:SF12">
    <property type="entry name" value="RAN GTPASE-ACTIVATING PROTEIN 1"/>
    <property type="match status" value="1"/>
</dbReference>
<keyword evidence="6" id="KW-1185">Reference proteome</keyword>
<dbReference type="GO" id="GO:0031267">
    <property type="term" value="F:small GTPase binding"/>
    <property type="evidence" value="ECO:0007669"/>
    <property type="project" value="TreeGrafter"/>
</dbReference>
<dbReference type="STRING" id="1555241.A0A4P9X6I3"/>
<dbReference type="InterPro" id="IPR027038">
    <property type="entry name" value="RanGap"/>
</dbReference>
<dbReference type="GO" id="GO:0006913">
    <property type="term" value="P:nucleocytoplasmic transport"/>
    <property type="evidence" value="ECO:0007669"/>
    <property type="project" value="TreeGrafter"/>
</dbReference>
<feature type="region of interest" description="Disordered" evidence="4">
    <location>
        <begin position="359"/>
        <end position="414"/>
    </location>
</feature>
<organism evidence="5 6">
    <name type="scientific">Caulochytrium protostelioides</name>
    <dbReference type="NCBI Taxonomy" id="1555241"/>
    <lineage>
        <taxon>Eukaryota</taxon>
        <taxon>Fungi</taxon>
        <taxon>Fungi incertae sedis</taxon>
        <taxon>Chytridiomycota</taxon>
        <taxon>Chytridiomycota incertae sedis</taxon>
        <taxon>Chytridiomycetes</taxon>
        <taxon>Caulochytriales</taxon>
        <taxon>Caulochytriaceae</taxon>
        <taxon>Caulochytrium</taxon>
    </lineage>
</organism>
<evidence type="ECO:0000256" key="4">
    <source>
        <dbReference type="SAM" id="MobiDB-lite"/>
    </source>
</evidence>
<keyword evidence="1" id="KW-0343">GTPase activation</keyword>
<dbReference type="GO" id="GO:0005829">
    <property type="term" value="C:cytosol"/>
    <property type="evidence" value="ECO:0007669"/>
    <property type="project" value="TreeGrafter"/>
</dbReference>
<evidence type="ECO:0008006" key="7">
    <source>
        <dbReference type="Google" id="ProtNLM"/>
    </source>
</evidence>
<evidence type="ECO:0000256" key="1">
    <source>
        <dbReference type="ARBA" id="ARBA00022468"/>
    </source>
</evidence>
<dbReference type="InterPro" id="IPR001611">
    <property type="entry name" value="Leu-rich_rpt"/>
</dbReference>
<evidence type="ECO:0000256" key="3">
    <source>
        <dbReference type="ARBA" id="ARBA00022737"/>
    </source>
</evidence>
<dbReference type="Pfam" id="PF13516">
    <property type="entry name" value="LRR_6"/>
    <property type="match status" value="1"/>
</dbReference>
<keyword evidence="2" id="KW-0433">Leucine-rich repeat</keyword>
<protein>
    <recommendedName>
        <fullName evidence="7">RNI-like protein</fullName>
    </recommendedName>
</protein>
<dbReference type="Gene3D" id="3.80.10.10">
    <property type="entry name" value="Ribonuclease Inhibitor"/>
    <property type="match status" value="1"/>
</dbReference>
<evidence type="ECO:0000256" key="2">
    <source>
        <dbReference type="ARBA" id="ARBA00022614"/>
    </source>
</evidence>
<dbReference type="GO" id="GO:0005634">
    <property type="term" value="C:nucleus"/>
    <property type="evidence" value="ECO:0007669"/>
    <property type="project" value="TreeGrafter"/>
</dbReference>
<dbReference type="OrthoDB" id="184583at2759"/>
<accession>A0A4P9X6I3</accession>
<feature type="compositionally biased region" description="Basic and acidic residues" evidence="4">
    <location>
        <begin position="391"/>
        <end position="401"/>
    </location>
</feature>
<evidence type="ECO:0000313" key="6">
    <source>
        <dbReference type="Proteomes" id="UP000274922"/>
    </source>
</evidence>
<dbReference type="GO" id="GO:0048471">
    <property type="term" value="C:perinuclear region of cytoplasm"/>
    <property type="evidence" value="ECO:0007669"/>
    <property type="project" value="TreeGrafter"/>
</dbReference>
<keyword evidence="3" id="KW-0677">Repeat</keyword>
<dbReference type="InterPro" id="IPR032675">
    <property type="entry name" value="LRR_dom_sf"/>
</dbReference>
<proteinExistence type="predicted"/>
<evidence type="ECO:0000313" key="5">
    <source>
        <dbReference type="EMBL" id="RKP00806.1"/>
    </source>
</evidence>
<dbReference type="SMART" id="SM00368">
    <property type="entry name" value="LRR_RI"/>
    <property type="match status" value="8"/>
</dbReference>
<gene>
    <name evidence="5" type="ORF">CXG81DRAFT_12807</name>
</gene>
<dbReference type="GO" id="GO:0005096">
    <property type="term" value="F:GTPase activator activity"/>
    <property type="evidence" value="ECO:0007669"/>
    <property type="project" value="UniProtKB-KW"/>
</dbReference>